<evidence type="ECO:0000313" key="4">
    <source>
        <dbReference type="EMBL" id="GAA3990011.1"/>
    </source>
</evidence>
<feature type="domain" description="DUF5117" evidence="2">
    <location>
        <begin position="105"/>
        <end position="291"/>
    </location>
</feature>
<dbReference type="InterPro" id="IPR033413">
    <property type="entry name" value="DUF5117"/>
</dbReference>
<gene>
    <name evidence="4" type="ORF">GCM10022210_49350</name>
</gene>
<dbReference type="CDD" id="cd04276">
    <property type="entry name" value="ZnMc_MMP_like_2"/>
    <property type="match status" value="1"/>
</dbReference>
<organism evidence="4 5">
    <name type="scientific">Mucilaginibacter dorajii</name>
    <dbReference type="NCBI Taxonomy" id="692994"/>
    <lineage>
        <taxon>Bacteria</taxon>
        <taxon>Pseudomonadati</taxon>
        <taxon>Bacteroidota</taxon>
        <taxon>Sphingobacteriia</taxon>
        <taxon>Sphingobacteriales</taxon>
        <taxon>Sphingobacteriaceae</taxon>
        <taxon>Mucilaginibacter</taxon>
    </lineage>
</organism>
<dbReference type="Pfam" id="PF16313">
    <property type="entry name" value="DUF4953"/>
    <property type="match status" value="1"/>
</dbReference>
<dbReference type="Pfam" id="PF17148">
    <property type="entry name" value="DUF5117"/>
    <property type="match status" value="1"/>
</dbReference>
<accession>A0ABP7QZ18</accession>
<proteinExistence type="predicted"/>
<dbReference type="RefSeq" id="WP_259086806.1">
    <property type="nucleotide sequence ID" value="NZ_BAAAZC010000031.1"/>
</dbReference>
<sequence>MKRLMMAAALLLAMEGYAQKKTTKLDGPTAIVKADTAKSVPVKPYNQVITAKAVTMQGMITVHRLESKFYLEIPDSLLGRELLLVDRIAKSPVDGPINPDGYYAGDQIGERVIIFEKSAGDKIFVRGVSYMMHAADSTGNGMYRSVLNSNLQPILATFPVKAYHSPQGSSVIDVTDAVGEDNGIFSFPAGRKAAFLIGAQLRDRSYTKYIKAFSGNVEIRTVKTFSSSQPGGDPLTFELNNSLVLLPKIPMLARIADQRVGYFSTGYVDFDADPQGVTRTEMITRWRLEPKDQDREKYFRGEQVEPKKPIIFYIDPATPKKWVPYLIQGVNDWQVAFEQAGFKNAIYAREAPVNDSTWSIEDASHSAIVYKPSTIANAMGPHIHDPRSGEILEAHVSWYHNVMSLLHDWYMIQAGAIDKRARKMEFDEELMGQLIRFVSSHEIGHTLGLMHNMGASSTVPVDSLRNKTWVEKHGHTPSIMDYARFNYVAQPEDSIGVKGIYPRINDYDKWAVEWGYKRFPGIQLPKDEKTLLNKWIIDSLSGNHRLWYGPQQLFLSTDPRSTNEDLGDDAMKAGSYGIKNLKRILPKLPEWTHRPDEGYDDLTKMYQELLSQYTRYAGHVINNVGGIYLEYKSVEEKGDLYTPVPPEKQKRAVAWLNQEVFKTPEWLLYTPVTEKTESYYGASYVTKAGTKLLGELLNGSRLASLINVAERYRCKNTYSCNAFLNDLDNGLWSELHTHARIRPYRRALQNNYIELLGRIILPPVQVGTSVAAGPPQSTELLIVLKPHLRLLQKAILAAIPASTDAASKAHLQLCSEKIENVLHPKK</sequence>
<dbReference type="Pfam" id="PF17162">
    <property type="entry name" value="DUF5118"/>
    <property type="match status" value="1"/>
</dbReference>
<name>A0ABP7QZ18_9SPHI</name>
<keyword evidence="5" id="KW-1185">Reference proteome</keyword>
<dbReference type="InterPro" id="IPR032534">
    <property type="entry name" value="EcxA_zinc-bd"/>
</dbReference>
<evidence type="ECO:0000259" key="1">
    <source>
        <dbReference type="Pfam" id="PF16313"/>
    </source>
</evidence>
<feature type="domain" description="DUF5118" evidence="3">
    <location>
        <begin position="43"/>
        <end position="90"/>
    </location>
</feature>
<dbReference type="InterPro" id="IPR033428">
    <property type="entry name" value="DUF5118"/>
</dbReference>
<comment type="caution">
    <text evidence="4">The sequence shown here is derived from an EMBL/GenBank/DDBJ whole genome shotgun (WGS) entry which is preliminary data.</text>
</comment>
<evidence type="ECO:0000259" key="3">
    <source>
        <dbReference type="Pfam" id="PF17162"/>
    </source>
</evidence>
<feature type="domain" description="EcxA zinc-binding" evidence="1">
    <location>
        <begin position="423"/>
        <end position="736"/>
    </location>
</feature>
<keyword evidence="4" id="KW-0482">Metalloprotease</keyword>
<dbReference type="EMBL" id="BAAAZC010000031">
    <property type="protein sequence ID" value="GAA3990011.1"/>
    <property type="molecule type" value="Genomic_DNA"/>
</dbReference>
<keyword evidence="4" id="KW-0378">Hydrolase</keyword>
<dbReference type="GO" id="GO:0008237">
    <property type="term" value="F:metallopeptidase activity"/>
    <property type="evidence" value="ECO:0007669"/>
    <property type="project" value="UniProtKB-KW"/>
</dbReference>
<protein>
    <submittedName>
        <fullName evidence="4">Zinc-dependent metalloprotease</fullName>
    </submittedName>
</protein>
<evidence type="ECO:0000259" key="2">
    <source>
        <dbReference type="Pfam" id="PF17148"/>
    </source>
</evidence>
<dbReference type="PANTHER" id="PTHR38478">
    <property type="entry name" value="PEPTIDASE M1A AND M12B"/>
    <property type="match status" value="1"/>
</dbReference>
<dbReference type="InterPro" id="IPR024079">
    <property type="entry name" value="MetalloPept_cat_dom_sf"/>
</dbReference>
<reference evidence="5" key="1">
    <citation type="journal article" date="2019" name="Int. J. Syst. Evol. Microbiol.">
        <title>The Global Catalogue of Microorganisms (GCM) 10K type strain sequencing project: providing services to taxonomists for standard genome sequencing and annotation.</title>
        <authorList>
            <consortium name="The Broad Institute Genomics Platform"/>
            <consortium name="The Broad Institute Genome Sequencing Center for Infectious Disease"/>
            <person name="Wu L."/>
            <person name="Ma J."/>
        </authorList>
    </citation>
    <scope>NUCLEOTIDE SEQUENCE [LARGE SCALE GENOMIC DNA]</scope>
    <source>
        <strain evidence="5">JCM 16601</strain>
    </source>
</reference>
<dbReference type="Gene3D" id="3.40.390.10">
    <property type="entry name" value="Collagenase (Catalytic Domain)"/>
    <property type="match status" value="1"/>
</dbReference>
<dbReference type="PANTHER" id="PTHR38478:SF1">
    <property type="entry name" value="ZINC DEPENDENT METALLOPROTEASE DOMAIN LIPOPROTEIN"/>
    <property type="match status" value="1"/>
</dbReference>
<evidence type="ECO:0000313" key="5">
    <source>
        <dbReference type="Proteomes" id="UP001500742"/>
    </source>
</evidence>
<dbReference type="Proteomes" id="UP001500742">
    <property type="component" value="Unassembled WGS sequence"/>
</dbReference>
<keyword evidence="4" id="KW-0645">Protease</keyword>
<dbReference type="SUPFAM" id="SSF55486">
    <property type="entry name" value="Metalloproteases ('zincins'), catalytic domain"/>
    <property type="match status" value="1"/>
</dbReference>
<dbReference type="InterPro" id="IPR034032">
    <property type="entry name" value="Zn_MMP-like_bac"/>
</dbReference>